<protein>
    <submittedName>
        <fullName evidence="1">Uncharacterized protein</fullName>
    </submittedName>
</protein>
<evidence type="ECO:0000313" key="2">
    <source>
        <dbReference type="Proteomes" id="UP000198942"/>
    </source>
</evidence>
<dbReference type="AlphaFoldDB" id="A0A1H8ABR1"/>
<gene>
    <name evidence="1" type="ORF">SAMN05192574_101419</name>
</gene>
<dbReference type="EMBL" id="FOCL01000001">
    <property type="protein sequence ID" value="SEM67248.1"/>
    <property type="molecule type" value="Genomic_DNA"/>
</dbReference>
<organism evidence="1 2">
    <name type="scientific">Mucilaginibacter gossypiicola</name>
    <dbReference type="NCBI Taxonomy" id="551995"/>
    <lineage>
        <taxon>Bacteria</taxon>
        <taxon>Pseudomonadati</taxon>
        <taxon>Bacteroidota</taxon>
        <taxon>Sphingobacteriia</taxon>
        <taxon>Sphingobacteriales</taxon>
        <taxon>Sphingobacteriaceae</taxon>
        <taxon>Mucilaginibacter</taxon>
    </lineage>
</organism>
<reference evidence="2" key="1">
    <citation type="submission" date="2016-10" db="EMBL/GenBank/DDBJ databases">
        <authorList>
            <person name="Varghese N."/>
            <person name="Submissions S."/>
        </authorList>
    </citation>
    <scope>NUCLEOTIDE SEQUENCE [LARGE SCALE GENOMIC DNA]</scope>
    <source>
        <strain evidence="2">Gh-48</strain>
    </source>
</reference>
<dbReference type="Proteomes" id="UP000198942">
    <property type="component" value="Unassembled WGS sequence"/>
</dbReference>
<sequence>MRQVEMFKDAKAQMSLTNTSLTDRRGLVC</sequence>
<evidence type="ECO:0000313" key="1">
    <source>
        <dbReference type="EMBL" id="SEM67248.1"/>
    </source>
</evidence>
<keyword evidence="2" id="KW-1185">Reference proteome</keyword>
<proteinExistence type="predicted"/>
<name>A0A1H8ABR1_9SPHI</name>
<accession>A0A1H8ABR1</accession>